<dbReference type="AlphaFoldDB" id="A0A0C2JEZ1"/>
<evidence type="ECO:0000256" key="1">
    <source>
        <dbReference type="SAM" id="MobiDB-lite"/>
    </source>
</evidence>
<dbReference type="EMBL" id="JWZT01003075">
    <property type="protein sequence ID" value="KII67808.1"/>
    <property type="molecule type" value="Genomic_DNA"/>
</dbReference>
<feature type="signal peptide" evidence="2">
    <location>
        <begin position="1"/>
        <end position="23"/>
    </location>
</feature>
<name>A0A0C2JEZ1_THEKT</name>
<keyword evidence="4" id="KW-1185">Reference proteome</keyword>
<reference evidence="3 4" key="1">
    <citation type="journal article" date="2014" name="Genome Biol. Evol.">
        <title>The genome of the myxosporean Thelohanellus kitauei shows adaptations to nutrient acquisition within its fish host.</title>
        <authorList>
            <person name="Yang Y."/>
            <person name="Xiong J."/>
            <person name="Zhou Z."/>
            <person name="Huo F."/>
            <person name="Miao W."/>
            <person name="Ran C."/>
            <person name="Liu Y."/>
            <person name="Zhang J."/>
            <person name="Feng J."/>
            <person name="Wang M."/>
            <person name="Wang M."/>
            <person name="Wang L."/>
            <person name="Yao B."/>
        </authorList>
    </citation>
    <scope>NUCLEOTIDE SEQUENCE [LARGE SCALE GENOMIC DNA]</scope>
    <source>
        <strain evidence="3">Wuqing</strain>
    </source>
</reference>
<dbReference type="Gene3D" id="2.40.160.130">
    <property type="entry name" value="Capsule assembly protein Wzi"/>
    <property type="match status" value="2"/>
</dbReference>
<gene>
    <name evidence="3" type="ORF">RF11_02816</name>
</gene>
<sequence>MIKIARIALALGLLTSASSLAYASGLVMNDNELRNDLAWLSDRGVIHLSLSTWPLSQEEINRALKKAKPSYSSEQVVLARINQRLDSLKSDFRVSGYTSTDKPGTPQGFGQNQPADSSLSLAFNNSGEWWDVHLQGNVEGDERISNGSRYPLGDAMGGDGQLYAGKVELVTEDNQRWSARLAYAKVNPRSQSINKAFPQSDTLKGVQLGWSGDVYKSVRLNTSLWYTDADNSDSDDVGASAGIEIPFNL</sequence>
<dbReference type="Proteomes" id="UP000031668">
    <property type="component" value="Unassembled WGS sequence"/>
</dbReference>
<accession>A0A0C2JEZ1</accession>
<protein>
    <submittedName>
        <fullName evidence="3">Putative 55.8 kDa protein in cps region</fullName>
    </submittedName>
</protein>
<proteinExistence type="predicted"/>
<dbReference type="InterPro" id="IPR038636">
    <property type="entry name" value="Wzi_sf"/>
</dbReference>
<evidence type="ECO:0000313" key="4">
    <source>
        <dbReference type="Proteomes" id="UP000031668"/>
    </source>
</evidence>
<organism evidence="3 4">
    <name type="scientific">Thelohanellus kitauei</name>
    <name type="common">Myxosporean</name>
    <dbReference type="NCBI Taxonomy" id="669202"/>
    <lineage>
        <taxon>Eukaryota</taxon>
        <taxon>Metazoa</taxon>
        <taxon>Cnidaria</taxon>
        <taxon>Myxozoa</taxon>
        <taxon>Myxosporea</taxon>
        <taxon>Bivalvulida</taxon>
        <taxon>Platysporina</taxon>
        <taxon>Myxobolidae</taxon>
        <taxon>Thelohanellus</taxon>
    </lineage>
</organism>
<keyword evidence="2" id="KW-0732">Signal</keyword>
<feature type="chain" id="PRO_5002151033" evidence="2">
    <location>
        <begin position="24"/>
        <end position="249"/>
    </location>
</feature>
<evidence type="ECO:0000313" key="3">
    <source>
        <dbReference type="EMBL" id="KII67808.1"/>
    </source>
</evidence>
<evidence type="ECO:0000256" key="2">
    <source>
        <dbReference type="SAM" id="SignalP"/>
    </source>
</evidence>
<feature type="region of interest" description="Disordered" evidence="1">
    <location>
        <begin position="96"/>
        <end position="117"/>
    </location>
</feature>
<dbReference type="OrthoDB" id="10653621at2759"/>
<comment type="caution">
    <text evidence="3">The sequence shown here is derived from an EMBL/GenBank/DDBJ whole genome shotgun (WGS) entry which is preliminary data.</text>
</comment>